<evidence type="ECO:0000313" key="2">
    <source>
        <dbReference type="Proteomes" id="UP000265703"/>
    </source>
</evidence>
<comment type="caution">
    <text evidence="1">The sequence shown here is derived from an EMBL/GenBank/DDBJ whole genome shotgun (WGS) entry which is preliminary data.</text>
</comment>
<gene>
    <name evidence="1" type="ORF">C1645_817119</name>
</gene>
<evidence type="ECO:0000313" key="1">
    <source>
        <dbReference type="EMBL" id="RIA95146.1"/>
    </source>
</evidence>
<keyword evidence="2" id="KW-1185">Reference proteome</keyword>
<dbReference type="OrthoDB" id="2431218at2759"/>
<accession>A0A397TDV5</accession>
<organism evidence="1 2">
    <name type="scientific">Glomus cerebriforme</name>
    <dbReference type="NCBI Taxonomy" id="658196"/>
    <lineage>
        <taxon>Eukaryota</taxon>
        <taxon>Fungi</taxon>
        <taxon>Fungi incertae sedis</taxon>
        <taxon>Mucoromycota</taxon>
        <taxon>Glomeromycotina</taxon>
        <taxon>Glomeromycetes</taxon>
        <taxon>Glomerales</taxon>
        <taxon>Glomeraceae</taxon>
        <taxon>Glomus</taxon>
    </lineage>
</organism>
<sequence>MSRARTSGDIWWARIFDRVDELLHNYPELPKKPVTERSLPLHIGSKVTIENYNNFLHNYGSSGYKFWFQLSDDNNTGEVYIIDMASSVHENIVARLQDFFKVPNNGVVDDPLIIVAGQTLHNKPGGNGVEDAPDVCVIPSEPIVPDPANSTVVPAPPGDIDGNPHARIMCEVAVGQGCGRLGQKCLTWIQEQYVRAVVSIKILEPRQNMREPITGYFYRTMTAKLYRQGMPTQRWDFGNIKKNSRDPVNDPPGCNAPNLPAFQITIPISETFWDPPFPIPPGYRPVIPVNIIGNDFVIDLYRIQRIALKSRKP</sequence>
<dbReference type="AlphaFoldDB" id="A0A397TDV5"/>
<reference evidence="1 2" key="1">
    <citation type="submission" date="2018-06" db="EMBL/GenBank/DDBJ databases">
        <title>Comparative genomics reveals the genomic features of Rhizophagus irregularis, R. cerebriforme, R. diaphanum and Gigaspora rosea, and their symbiotic lifestyle signature.</title>
        <authorList>
            <person name="Morin E."/>
            <person name="San Clemente H."/>
            <person name="Chen E.C.H."/>
            <person name="De La Providencia I."/>
            <person name="Hainaut M."/>
            <person name="Kuo A."/>
            <person name="Kohler A."/>
            <person name="Murat C."/>
            <person name="Tang N."/>
            <person name="Roy S."/>
            <person name="Loubradou J."/>
            <person name="Henrissat B."/>
            <person name="Grigoriev I.V."/>
            <person name="Corradi N."/>
            <person name="Roux C."/>
            <person name="Martin F.M."/>
        </authorList>
    </citation>
    <scope>NUCLEOTIDE SEQUENCE [LARGE SCALE GENOMIC DNA]</scope>
    <source>
        <strain evidence="1 2">DAOM 227022</strain>
    </source>
</reference>
<dbReference type="EMBL" id="QKYT01000067">
    <property type="protein sequence ID" value="RIA95146.1"/>
    <property type="molecule type" value="Genomic_DNA"/>
</dbReference>
<proteinExistence type="predicted"/>
<name>A0A397TDV5_9GLOM</name>
<protein>
    <recommendedName>
        <fullName evidence="3">Restriction endonuclease domain-containing protein</fullName>
    </recommendedName>
</protein>
<dbReference type="Proteomes" id="UP000265703">
    <property type="component" value="Unassembled WGS sequence"/>
</dbReference>
<evidence type="ECO:0008006" key="3">
    <source>
        <dbReference type="Google" id="ProtNLM"/>
    </source>
</evidence>